<evidence type="ECO:0000256" key="3">
    <source>
        <dbReference type="ARBA" id="ARBA00022475"/>
    </source>
</evidence>
<organism evidence="9 10">
    <name type="scientific">Williamsia maris</name>
    <dbReference type="NCBI Taxonomy" id="72806"/>
    <lineage>
        <taxon>Bacteria</taxon>
        <taxon>Bacillati</taxon>
        <taxon>Actinomycetota</taxon>
        <taxon>Actinomycetes</taxon>
        <taxon>Mycobacteriales</taxon>
        <taxon>Nocardiaceae</taxon>
        <taxon>Williamsia</taxon>
    </lineage>
</organism>
<reference evidence="9 10" key="1">
    <citation type="submission" date="2022-06" db="EMBL/GenBank/DDBJ databases">
        <title>Genomic Encyclopedia of Archaeal and Bacterial Type Strains, Phase II (KMG-II): from individual species to whole genera.</title>
        <authorList>
            <person name="Goeker M."/>
        </authorList>
    </citation>
    <scope>NUCLEOTIDE SEQUENCE [LARGE SCALE GENOMIC DNA]</scope>
    <source>
        <strain evidence="9 10">DSM 44693</strain>
    </source>
</reference>
<dbReference type="Pfam" id="PF07690">
    <property type="entry name" value="MFS_1"/>
    <property type="match status" value="1"/>
</dbReference>
<dbReference type="PRINTS" id="PR01036">
    <property type="entry name" value="TCRTETB"/>
</dbReference>
<keyword evidence="5 7" id="KW-1133">Transmembrane helix</keyword>
<dbReference type="SUPFAM" id="SSF103473">
    <property type="entry name" value="MFS general substrate transporter"/>
    <property type="match status" value="1"/>
</dbReference>
<feature type="transmembrane region" description="Helical" evidence="7">
    <location>
        <begin position="47"/>
        <end position="68"/>
    </location>
</feature>
<feature type="transmembrane region" description="Helical" evidence="7">
    <location>
        <begin position="100"/>
        <end position="122"/>
    </location>
</feature>
<gene>
    <name evidence="9" type="ORF">LX13_002130</name>
</gene>
<evidence type="ECO:0000313" key="9">
    <source>
        <dbReference type="EMBL" id="MCP2176311.1"/>
    </source>
</evidence>
<feature type="transmembrane region" description="Helical" evidence="7">
    <location>
        <begin position="225"/>
        <end position="246"/>
    </location>
</feature>
<feature type="transmembrane region" description="Helical" evidence="7">
    <location>
        <begin position="329"/>
        <end position="350"/>
    </location>
</feature>
<dbReference type="InterPro" id="IPR011701">
    <property type="entry name" value="MFS"/>
</dbReference>
<feature type="transmembrane region" description="Helical" evidence="7">
    <location>
        <begin position="267"/>
        <end position="288"/>
    </location>
</feature>
<proteinExistence type="predicted"/>
<keyword evidence="4 7" id="KW-0812">Transmembrane</keyword>
<name>A0ABT1HHC3_9NOCA</name>
<dbReference type="RefSeq" id="WP_253661317.1">
    <property type="nucleotide sequence ID" value="NZ_BAAAJQ010000001.1"/>
</dbReference>
<comment type="subcellular location">
    <subcellularLocation>
        <location evidence="1">Cell membrane</location>
        <topology evidence="1">Multi-pass membrane protein</topology>
    </subcellularLocation>
</comment>
<dbReference type="Proteomes" id="UP001206895">
    <property type="component" value="Unassembled WGS sequence"/>
</dbReference>
<evidence type="ECO:0000256" key="2">
    <source>
        <dbReference type="ARBA" id="ARBA00022448"/>
    </source>
</evidence>
<keyword evidence="6 7" id="KW-0472">Membrane</keyword>
<evidence type="ECO:0000256" key="6">
    <source>
        <dbReference type="ARBA" id="ARBA00023136"/>
    </source>
</evidence>
<evidence type="ECO:0000256" key="4">
    <source>
        <dbReference type="ARBA" id="ARBA00022692"/>
    </source>
</evidence>
<sequence length="511" mass="52005">MFSRRSPWWGLVALCLPMLLVSMDVSVLFFAVPYISADLDPSPAQQLWIFDVYGFVLAGLLLTMGAVADRIGHRRLLLIGAVGFSAASILAAYADSATTLIAARALLGVAGATLMPSTLALIRHLFDDPRQRTTAIATWTAVMSGGVAVGPIISGFLLEHFWWGSVFLINVPVMIALLFVGPFLLPAGTGDPGRRIDLPSSALALATLLPVVGGIKATATDGWSLTHGAIIAAGVLAGVGFTLRQLRVDQPLVDLRLFADRRFSTSIWINLIAMFGVIGNAILMTQYLQSVLGYSPLTAALWSLAPTVAVGFTAPASTMLAARFGRPAVISGGLTVAASGFVVLATTTGASSLPALLVGAGLLAAGLVATTALVADHIVGVAPADRAGSVAGLLETTSELGGALGIAVLGSVLNMLYRSGFHSDAPGVDASARESLGGAVVTAGRVGGEAGDQILRAGRDAFVGGLHGAAVAGAILLAVTAVVAGRLLRSQVGGDGAGSAPDADRETATSR</sequence>
<evidence type="ECO:0000256" key="7">
    <source>
        <dbReference type="SAM" id="Phobius"/>
    </source>
</evidence>
<dbReference type="PANTHER" id="PTHR42718">
    <property type="entry name" value="MAJOR FACILITATOR SUPERFAMILY MULTIDRUG TRANSPORTER MFSC"/>
    <property type="match status" value="1"/>
</dbReference>
<dbReference type="InterPro" id="IPR020846">
    <property type="entry name" value="MFS_dom"/>
</dbReference>
<keyword evidence="2" id="KW-0813">Transport</keyword>
<dbReference type="InterPro" id="IPR036259">
    <property type="entry name" value="MFS_trans_sf"/>
</dbReference>
<keyword evidence="3" id="KW-1003">Cell membrane</keyword>
<dbReference type="EMBL" id="JAMTCJ010000002">
    <property type="protein sequence ID" value="MCP2176311.1"/>
    <property type="molecule type" value="Genomic_DNA"/>
</dbReference>
<feature type="transmembrane region" description="Helical" evidence="7">
    <location>
        <begin position="198"/>
        <end position="219"/>
    </location>
</feature>
<feature type="domain" description="Major facilitator superfamily (MFS) profile" evidence="8">
    <location>
        <begin position="10"/>
        <end position="492"/>
    </location>
</feature>
<dbReference type="CDD" id="cd17321">
    <property type="entry name" value="MFS_MMR_MDR_like"/>
    <property type="match status" value="1"/>
</dbReference>
<feature type="transmembrane region" description="Helical" evidence="7">
    <location>
        <begin position="134"/>
        <end position="156"/>
    </location>
</feature>
<feature type="transmembrane region" description="Helical" evidence="7">
    <location>
        <begin position="356"/>
        <end position="379"/>
    </location>
</feature>
<feature type="transmembrane region" description="Helical" evidence="7">
    <location>
        <begin position="162"/>
        <end position="186"/>
    </location>
</feature>
<comment type="caution">
    <text evidence="9">The sequence shown here is derived from an EMBL/GenBank/DDBJ whole genome shotgun (WGS) entry which is preliminary data.</text>
</comment>
<evidence type="ECO:0000256" key="1">
    <source>
        <dbReference type="ARBA" id="ARBA00004651"/>
    </source>
</evidence>
<keyword evidence="10" id="KW-1185">Reference proteome</keyword>
<dbReference type="Gene3D" id="1.20.1250.20">
    <property type="entry name" value="MFS general substrate transporter like domains"/>
    <property type="match status" value="1"/>
</dbReference>
<feature type="transmembrane region" description="Helical" evidence="7">
    <location>
        <begin position="300"/>
        <end position="322"/>
    </location>
</feature>
<dbReference type="PANTHER" id="PTHR42718:SF47">
    <property type="entry name" value="METHYL VIOLOGEN RESISTANCE PROTEIN SMVA"/>
    <property type="match status" value="1"/>
</dbReference>
<evidence type="ECO:0000313" key="10">
    <source>
        <dbReference type="Proteomes" id="UP001206895"/>
    </source>
</evidence>
<evidence type="ECO:0000259" key="8">
    <source>
        <dbReference type="PROSITE" id="PS50850"/>
    </source>
</evidence>
<feature type="transmembrane region" description="Helical" evidence="7">
    <location>
        <begin position="75"/>
        <end position="94"/>
    </location>
</feature>
<feature type="transmembrane region" description="Helical" evidence="7">
    <location>
        <begin position="461"/>
        <end position="484"/>
    </location>
</feature>
<evidence type="ECO:0000256" key="5">
    <source>
        <dbReference type="ARBA" id="ARBA00022989"/>
    </source>
</evidence>
<protein>
    <submittedName>
        <fullName evidence="9">MFS transporter, DHA2 family, multidrug resistance protein</fullName>
    </submittedName>
</protein>
<dbReference type="Gene3D" id="1.20.1720.10">
    <property type="entry name" value="Multidrug resistance protein D"/>
    <property type="match status" value="1"/>
</dbReference>
<accession>A0ABT1HHC3</accession>
<dbReference type="PROSITE" id="PS50850">
    <property type="entry name" value="MFS"/>
    <property type="match status" value="1"/>
</dbReference>